<dbReference type="InterPro" id="IPR008775">
    <property type="entry name" value="Phytyl_CoA_dOase-like"/>
</dbReference>
<dbReference type="GO" id="GO:0005506">
    <property type="term" value="F:iron ion binding"/>
    <property type="evidence" value="ECO:0007669"/>
    <property type="project" value="UniProtKB-ARBA"/>
</dbReference>
<name>A0A916ZHC2_9BACL</name>
<evidence type="ECO:0000313" key="1">
    <source>
        <dbReference type="EMBL" id="GGD96143.1"/>
    </source>
</evidence>
<proteinExistence type="predicted"/>
<dbReference type="EMBL" id="BMHP01000008">
    <property type="protein sequence ID" value="GGD96143.1"/>
    <property type="molecule type" value="Genomic_DNA"/>
</dbReference>
<protein>
    <recommendedName>
        <fullName evidence="3">Phytanoyl-CoA dioxygenase family protein</fullName>
    </recommendedName>
</protein>
<reference evidence="1" key="2">
    <citation type="submission" date="2020-09" db="EMBL/GenBank/DDBJ databases">
        <authorList>
            <person name="Sun Q."/>
            <person name="Zhou Y."/>
        </authorList>
    </citation>
    <scope>NUCLEOTIDE SEQUENCE</scope>
    <source>
        <strain evidence="1">CGMCC 1.15178</strain>
    </source>
</reference>
<dbReference type="Pfam" id="PF05721">
    <property type="entry name" value="PhyH"/>
    <property type="match status" value="1"/>
</dbReference>
<dbReference type="PANTHER" id="PTHR20883:SF48">
    <property type="entry name" value="ECTOINE DIOXYGENASE"/>
    <property type="match status" value="1"/>
</dbReference>
<dbReference type="RefSeq" id="WP_188998831.1">
    <property type="nucleotide sequence ID" value="NZ_BMHP01000008.1"/>
</dbReference>
<gene>
    <name evidence="1" type="ORF">GCM10010911_63520</name>
</gene>
<sequence length="226" mass="24444">MSISLREQFNKDGYAVMKELFTPEDVRLLKEEAGKIVGADGAGAGHTGVYVGLALASSLFRTTAAKPEMIEALKTIIGPHVIFLSDKLVFKNAAADFGSPWHQDYPYWEGSHKYSVWIALDNATPDNGCLRIVPGSHLAGDLHHGGDSSDGLGFINRLREEDIDPSQIVDLPASPGDAIIFHDLLFHSSYPNVSGLDRWALISTYKDGSLEDPAYPWAGAAFTVSG</sequence>
<dbReference type="AlphaFoldDB" id="A0A916ZHC2"/>
<organism evidence="1 2">
    <name type="scientific">Paenibacillus nasutitermitis</name>
    <dbReference type="NCBI Taxonomy" id="1652958"/>
    <lineage>
        <taxon>Bacteria</taxon>
        <taxon>Bacillati</taxon>
        <taxon>Bacillota</taxon>
        <taxon>Bacilli</taxon>
        <taxon>Bacillales</taxon>
        <taxon>Paenibacillaceae</taxon>
        <taxon>Paenibacillus</taxon>
    </lineage>
</organism>
<evidence type="ECO:0000313" key="2">
    <source>
        <dbReference type="Proteomes" id="UP000612456"/>
    </source>
</evidence>
<evidence type="ECO:0008006" key="3">
    <source>
        <dbReference type="Google" id="ProtNLM"/>
    </source>
</evidence>
<dbReference type="GO" id="GO:0016706">
    <property type="term" value="F:2-oxoglutarate-dependent dioxygenase activity"/>
    <property type="evidence" value="ECO:0007669"/>
    <property type="project" value="UniProtKB-ARBA"/>
</dbReference>
<reference evidence="1" key="1">
    <citation type="journal article" date="2014" name="Int. J. Syst. Evol. Microbiol.">
        <title>Complete genome sequence of Corynebacterium casei LMG S-19264T (=DSM 44701T), isolated from a smear-ripened cheese.</title>
        <authorList>
            <consortium name="US DOE Joint Genome Institute (JGI-PGF)"/>
            <person name="Walter F."/>
            <person name="Albersmeier A."/>
            <person name="Kalinowski J."/>
            <person name="Ruckert C."/>
        </authorList>
    </citation>
    <scope>NUCLEOTIDE SEQUENCE</scope>
    <source>
        <strain evidence="1">CGMCC 1.15178</strain>
    </source>
</reference>
<dbReference type="Gene3D" id="2.60.120.620">
    <property type="entry name" value="q2cbj1_9rhob like domain"/>
    <property type="match status" value="1"/>
</dbReference>
<keyword evidence="2" id="KW-1185">Reference proteome</keyword>
<comment type="caution">
    <text evidence="1">The sequence shown here is derived from an EMBL/GenBank/DDBJ whole genome shotgun (WGS) entry which is preliminary data.</text>
</comment>
<dbReference type="Proteomes" id="UP000612456">
    <property type="component" value="Unassembled WGS sequence"/>
</dbReference>
<dbReference type="PANTHER" id="PTHR20883">
    <property type="entry name" value="PHYTANOYL-COA DIOXYGENASE DOMAIN CONTAINING 1"/>
    <property type="match status" value="1"/>
</dbReference>
<dbReference type="SUPFAM" id="SSF51197">
    <property type="entry name" value="Clavaminate synthase-like"/>
    <property type="match status" value="1"/>
</dbReference>
<accession>A0A916ZHC2</accession>